<protein>
    <recommendedName>
        <fullName evidence="3">Lipoprotein</fullName>
    </recommendedName>
</protein>
<dbReference type="Proteomes" id="UP000258127">
    <property type="component" value="Chromosome"/>
</dbReference>
<name>A0AAI8PA17_9PSED</name>
<accession>A0AAI8PA17</accession>
<evidence type="ECO:0008006" key="3">
    <source>
        <dbReference type="Google" id="ProtNLM"/>
    </source>
</evidence>
<dbReference type="PROSITE" id="PS51257">
    <property type="entry name" value="PROKAR_LIPOPROTEIN"/>
    <property type="match status" value="1"/>
</dbReference>
<keyword evidence="2" id="KW-1185">Reference proteome</keyword>
<gene>
    <name evidence="1" type="ORF">DZC75_03680</name>
</gene>
<dbReference type="EMBL" id="CP031641">
    <property type="protein sequence ID" value="AXO87149.1"/>
    <property type="molecule type" value="Genomic_DNA"/>
</dbReference>
<evidence type="ECO:0000313" key="1">
    <source>
        <dbReference type="EMBL" id="AXO87149.1"/>
    </source>
</evidence>
<dbReference type="AlphaFoldDB" id="A0AAI8PA17"/>
<dbReference type="RefSeq" id="WP_116887604.1">
    <property type="nucleotide sequence ID" value="NZ_CP031641.1"/>
</dbReference>
<organism evidence="1 2">
    <name type="scientific">Pseudomonas parafulva</name>
    <dbReference type="NCBI Taxonomy" id="157782"/>
    <lineage>
        <taxon>Bacteria</taxon>
        <taxon>Pseudomonadati</taxon>
        <taxon>Pseudomonadota</taxon>
        <taxon>Gammaproteobacteria</taxon>
        <taxon>Pseudomonadales</taxon>
        <taxon>Pseudomonadaceae</taxon>
        <taxon>Pseudomonas</taxon>
    </lineage>
</organism>
<proteinExistence type="predicted"/>
<sequence>MNAIVRPLLVVITVVGLSLLAGCATHPELRPYTAQEVRQLRLEALQRHGLSLDAYERQRAVIIRADQAEMAASSEQSVDGFSG</sequence>
<reference evidence="1 2" key="1">
    <citation type="submission" date="2018-08" db="EMBL/GenBank/DDBJ databases">
        <authorList>
            <person name="Lee Y."/>
            <person name="Kakembo D."/>
        </authorList>
    </citation>
    <scope>NUCLEOTIDE SEQUENCE [LARGE SCALE GENOMIC DNA]</scope>
    <source>
        <strain evidence="1 2">JBCS1880</strain>
    </source>
</reference>
<evidence type="ECO:0000313" key="2">
    <source>
        <dbReference type="Proteomes" id="UP000258127"/>
    </source>
</evidence>